<proteinExistence type="predicted"/>
<keyword evidence="4" id="KW-0812">Transmembrane</keyword>
<feature type="compositionally biased region" description="Basic and acidic residues" evidence="3">
    <location>
        <begin position="561"/>
        <end position="576"/>
    </location>
</feature>
<reference evidence="6" key="1">
    <citation type="submission" date="2022-01" db="EMBL/GenBank/DDBJ databases">
        <authorList>
            <person name="Braso-Vives M."/>
        </authorList>
    </citation>
    <scope>NUCLEOTIDE SEQUENCE</scope>
</reference>
<keyword evidence="4" id="KW-1133">Transmembrane helix</keyword>
<evidence type="ECO:0000256" key="3">
    <source>
        <dbReference type="SAM" id="MobiDB-lite"/>
    </source>
</evidence>
<dbReference type="SUPFAM" id="SSF52058">
    <property type="entry name" value="L domain-like"/>
    <property type="match status" value="1"/>
</dbReference>
<feature type="signal peptide" evidence="5">
    <location>
        <begin position="1"/>
        <end position="21"/>
    </location>
</feature>
<dbReference type="Gene3D" id="3.80.10.10">
    <property type="entry name" value="Ribonuclease Inhibitor"/>
    <property type="match status" value="2"/>
</dbReference>
<dbReference type="OrthoDB" id="1394818at2759"/>
<evidence type="ECO:0000256" key="5">
    <source>
        <dbReference type="SAM" id="SignalP"/>
    </source>
</evidence>
<dbReference type="SMART" id="SM00369">
    <property type="entry name" value="LRR_TYP"/>
    <property type="match status" value="5"/>
</dbReference>
<dbReference type="AlphaFoldDB" id="A0A8J9VQ70"/>
<evidence type="ECO:0000313" key="7">
    <source>
        <dbReference type="Proteomes" id="UP000838412"/>
    </source>
</evidence>
<dbReference type="PROSITE" id="PS51450">
    <property type="entry name" value="LRR"/>
    <property type="match status" value="2"/>
</dbReference>
<accession>A0A8J9VQ70</accession>
<keyword evidence="4" id="KW-0472">Membrane</keyword>
<dbReference type="Proteomes" id="UP000838412">
    <property type="component" value="Chromosome 10"/>
</dbReference>
<keyword evidence="1" id="KW-0433">Leucine-rich repeat</keyword>
<evidence type="ECO:0000256" key="2">
    <source>
        <dbReference type="ARBA" id="ARBA00022737"/>
    </source>
</evidence>
<keyword evidence="7" id="KW-1185">Reference proteome</keyword>
<feature type="compositionally biased region" description="Polar residues" evidence="3">
    <location>
        <begin position="711"/>
        <end position="727"/>
    </location>
</feature>
<dbReference type="InterPro" id="IPR032675">
    <property type="entry name" value="LRR_dom_sf"/>
</dbReference>
<name>A0A8J9VQ70_BRALA</name>
<feature type="region of interest" description="Disordered" evidence="3">
    <location>
        <begin position="809"/>
        <end position="837"/>
    </location>
</feature>
<feature type="region of interest" description="Disordered" evidence="3">
    <location>
        <begin position="710"/>
        <end position="737"/>
    </location>
</feature>
<dbReference type="InterPro" id="IPR001611">
    <property type="entry name" value="Leu-rich_rpt"/>
</dbReference>
<dbReference type="Pfam" id="PF13855">
    <property type="entry name" value="LRR_8"/>
    <property type="match status" value="2"/>
</dbReference>
<feature type="compositionally biased region" description="Polar residues" evidence="3">
    <location>
        <begin position="510"/>
        <end position="532"/>
    </location>
</feature>
<dbReference type="PANTHER" id="PTHR24367:SF318">
    <property type="entry name" value="LEUCINE-RICH GLIOMA-INACTIVATED PROTEIN 1-LIKE"/>
    <property type="match status" value="1"/>
</dbReference>
<feature type="region of interest" description="Disordered" evidence="3">
    <location>
        <begin position="347"/>
        <end position="374"/>
    </location>
</feature>
<keyword evidence="2" id="KW-0677">Repeat</keyword>
<feature type="chain" id="PRO_5035466043" evidence="5">
    <location>
        <begin position="22"/>
        <end position="954"/>
    </location>
</feature>
<organism evidence="6 7">
    <name type="scientific">Branchiostoma lanceolatum</name>
    <name type="common">Common lancelet</name>
    <name type="synonym">Amphioxus lanceolatum</name>
    <dbReference type="NCBI Taxonomy" id="7740"/>
    <lineage>
        <taxon>Eukaryota</taxon>
        <taxon>Metazoa</taxon>
        <taxon>Chordata</taxon>
        <taxon>Cephalochordata</taxon>
        <taxon>Leptocardii</taxon>
        <taxon>Amphioxiformes</taxon>
        <taxon>Branchiostomatidae</taxon>
        <taxon>Branchiostoma</taxon>
    </lineage>
</organism>
<feature type="compositionally biased region" description="Acidic residues" evidence="3">
    <location>
        <begin position="924"/>
        <end position="933"/>
    </location>
</feature>
<protein>
    <submittedName>
        <fullName evidence="6">CPN2 protein</fullName>
    </submittedName>
</protein>
<evidence type="ECO:0000256" key="1">
    <source>
        <dbReference type="ARBA" id="ARBA00022614"/>
    </source>
</evidence>
<dbReference type="Pfam" id="PF00560">
    <property type="entry name" value="LRR_1"/>
    <property type="match status" value="1"/>
</dbReference>
<gene>
    <name evidence="6" type="primary">CPN2</name>
    <name evidence="6" type="ORF">BLAG_LOCUS2946</name>
</gene>
<feature type="region of interest" description="Disordered" evidence="3">
    <location>
        <begin position="913"/>
        <end position="935"/>
    </location>
</feature>
<keyword evidence="5" id="KW-0732">Signal</keyword>
<dbReference type="InterPro" id="IPR003591">
    <property type="entry name" value="Leu-rich_rpt_typical-subtyp"/>
</dbReference>
<dbReference type="InterPro" id="IPR051295">
    <property type="entry name" value="LGI_related"/>
</dbReference>
<evidence type="ECO:0000313" key="6">
    <source>
        <dbReference type="EMBL" id="CAH1238263.1"/>
    </source>
</evidence>
<feature type="region of interest" description="Disordered" evidence="3">
    <location>
        <begin position="472"/>
        <end position="605"/>
    </location>
</feature>
<dbReference type="EMBL" id="OV696695">
    <property type="protein sequence ID" value="CAH1238263.1"/>
    <property type="molecule type" value="Genomic_DNA"/>
</dbReference>
<evidence type="ECO:0000256" key="4">
    <source>
        <dbReference type="SAM" id="Phobius"/>
    </source>
</evidence>
<dbReference type="PANTHER" id="PTHR24367">
    <property type="entry name" value="LEUCINE-RICH REPEAT-CONTAINING PROTEIN"/>
    <property type="match status" value="1"/>
</dbReference>
<sequence length="954" mass="108846">MGLKTLYFASVVLCVLGSVVSVYSTEGQSGRPHKAFPQRDKSQPLKRVQAWSLSEHCPLECDCNPNTLECSMSVIRGSLTEVPVRLGSYPKARQAKTLNFEGSSITRISDGDFLGLSRAETLNLRHNRLEVVTPDAFEGLNSLRQLYLDYNKIGELPAEMFDPLVNLEVLDLSHNELTLDDPEETPFLTSHGLPAIQTLNLSNNAILTIWEYSLVGLEQLTTLILDDNPLEDVQPDVFAMLLNLEELSLVDVGLQPVVLLRELGNLPNLQRIHLGNDRDECNCAWAKLMAMLKKQGVAIVEQDTPECSEGDLKICTESPSAARKDDVPISEKAPPVVKLSWKSVSYGAPSEKHSRPQIPQQERRAKIAKPKTTMQHHLVRIVKDRLLHKDDKESVASKTDTLPSWNSNNMKTTVPVQNELHSNVASEKSPVIFPWWHPDYVRASPFQIMKSPIFQGSEIMKSPMKSPILENEVEKEQPTNVPWWHPDYVRLPQGSETTTGADEFPFGPQKNPTSTGPYKTPASKSRSHVTPSRTEHRNGNNRAKSPMESYHNVLKSPYGSPHRDGNSVRPKPDARGTSRLQVSSRNPPAKRRPHNKDEYDEERVTQLRPAIRRPHYKDEYDKERETQLYSHRPRYDQQYPKKYLHGEDQMTQFRHAQNKPLQNTQKDHEKDLYRHHDNVKNILAGIKKTSLSLGRRKLFSAVGNGRKTGQYDYTKTGSHTNEVSQRQHGSRGGNEWLYNTWKGETYERDGSERGSDGSRYERQYGIPTGERIAAFKRKRPPSFHRMEEQKMEDDLERLREKVRRVKSKVHYMRELEEKRRNHGGKKPVSVKSKTKGSDSREKKYLIPILLPITCVIAVLIIALLVKYLSRRHRGAQAEEGDDQDWLSKLTKKATKKVKKPIWALGRGAKQLKTNRKQAMSLAGDQEDSEDEELFDVKQEPDKPFKAYRKSRTNP</sequence>
<feature type="transmembrane region" description="Helical" evidence="4">
    <location>
        <begin position="844"/>
        <end position="865"/>
    </location>
</feature>